<dbReference type="Proteomes" id="UP000008524">
    <property type="component" value="Chromosome 11"/>
</dbReference>
<keyword evidence="2" id="KW-0472">Membrane</keyword>
<evidence type="ECO:0000313" key="3">
    <source>
        <dbReference type="EMBL" id="EAN79152.1"/>
    </source>
</evidence>
<feature type="compositionally biased region" description="Polar residues" evidence="1">
    <location>
        <begin position="331"/>
        <end position="348"/>
    </location>
</feature>
<reference evidence="3 4" key="1">
    <citation type="journal article" date="2005" name="Science">
        <title>Comparative genomics of trypanosomatid parasitic protozoa.</title>
        <authorList>
            <person name="El-Sayed N.M."/>
            <person name="Myler P.J."/>
            <person name="Blandin G."/>
            <person name="Berriman M."/>
            <person name="Crabtree J."/>
            <person name="Aggarwal G."/>
            <person name="Caler E."/>
            <person name="Renauld H."/>
            <person name="Worthey E.A."/>
            <person name="Hertz-Fowler C."/>
            <person name="Ghedin E."/>
            <person name="Peacock C."/>
            <person name="Bartholomeu D.C."/>
            <person name="Haas B.J."/>
            <person name="Tran A.N."/>
            <person name="Wortman J.R."/>
            <person name="Alsmark U.C."/>
            <person name="Angiuoli S."/>
            <person name="Anupama A."/>
            <person name="Badger J."/>
            <person name="Bringaud F."/>
            <person name="Cadag E."/>
            <person name="Carlton J.M."/>
            <person name="Cerqueira G.C."/>
            <person name="Creasy T."/>
            <person name="Delcher A.L."/>
            <person name="Djikeng A."/>
            <person name="Embley T.M."/>
            <person name="Hauser C."/>
            <person name="Ivens A.C."/>
            <person name="Kummerfeld S.K."/>
            <person name="Pereira-Leal J.B."/>
            <person name="Nilsson D."/>
            <person name="Peterson J."/>
            <person name="Salzberg S.L."/>
            <person name="Shallom J."/>
            <person name="Silva J.C."/>
            <person name="Sundaram J."/>
            <person name="Westenberger S."/>
            <person name="White O."/>
            <person name="Melville S.E."/>
            <person name="Donelson J.E."/>
            <person name="Andersson B."/>
            <person name="Stuart K.D."/>
            <person name="Hall N."/>
        </authorList>
    </citation>
    <scope>NUCLEOTIDE SEQUENCE [LARGE SCALE GENOMIC DNA]</scope>
    <source>
        <strain evidence="3 4">927/4 GUTat10.1</strain>
    </source>
</reference>
<dbReference type="RefSeq" id="XP_828264.1">
    <property type="nucleotide sequence ID" value="XM_823171.1"/>
</dbReference>
<feature type="compositionally biased region" description="Pro residues" evidence="1">
    <location>
        <begin position="351"/>
        <end position="363"/>
    </location>
</feature>
<dbReference type="OrthoDB" id="252965at2759"/>
<dbReference type="InParanoid" id="Q386X9"/>
<keyword evidence="4" id="KW-1185">Reference proteome</keyword>
<reference evidence="3 4" key="2">
    <citation type="journal article" date="2005" name="Science">
        <title>The genome of the African trypanosome Trypanosoma brucei.</title>
        <authorList>
            <person name="Berriman M."/>
            <person name="Ghedin E."/>
            <person name="Hertz-Fowler C."/>
            <person name="Blandin G."/>
            <person name="Renauld H."/>
            <person name="Bartholomeu D.C."/>
            <person name="Lennard N.J."/>
            <person name="Caler E."/>
            <person name="Hamlin N.E."/>
            <person name="Haas B."/>
            <person name="Bohme U."/>
            <person name="Hannick L."/>
            <person name="Aslett M.A."/>
            <person name="Shallom J."/>
            <person name="Marcello L."/>
            <person name="Hou L."/>
            <person name="Wickstead B."/>
            <person name="Alsmark U.C."/>
            <person name="Arrowsmith C."/>
            <person name="Atkin R.J."/>
            <person name="Barron A.J."/>
            <person name="Bringaud F."/>
            <person name="Brooks K."/>
            <person name="Carrington M."/>
            <person name="Cherevach I."/>
            <person name="Chillingworth T.J."/>
            <person name="Churcher C."/>
            <person name="Clark L.N."/>
            <person name="Corton C.H."/>
            <person name="Cronin A."/>
            <person name="Davies R.M."/>
            <person name="Doggett J."/>
            <person name="Djikeng A."/>
            <person name="Feldblyum T."/>
            <person name="Field M.C."/>
            <person name="Fraser A."/>
            <person name="Goodhead I."/>
            <person name="Hance Z."/>
            <person name="Harper D."/>
            <person name="Harris B.R."/>
            <person name="Hauser H."/>
            <person name="Hostetler J."/>
            <person name="Ivens A."/>
            <person name="Jagels K."/>
            <person name="Johnson D."/>
            <person name="Johnson J."/>
            <person name="Jones K."/>
            <person name="Kerhornou A.X."/>
            <person name="Koo H."/>
            <person name="Larke N."/>
            <person name="Landfear S."/>
            <person name="Larkin C."/>
            <person name="Leech V."/>
            <person name="Line A."/>
            <person name="Lord A."/>
            <person name="Macleod A."/>
            <person name="Mooney P.J."/>
            <person name="Moule S."/>
            <person name="Martin D.M."/>
            <person name="Morgan G.W."/>
            <person name="Mungall K."/>
            <person name="Norbertczak H."/>
            <person name="Ormond D."/>
            <person name="Pai G."/>
            <person name="Peacock C.S."/>
            <person name="Peterson J."/>
            <person name="Quail M.A."/>
            <person name="Rabbinowitsch E."/>
            <person name="Rajandream M.A."/>
            <person name="Reitter C."/>
            <person name="Salzberg S.L."/>
            <person name="Sanders M."/>
            <person name="Schobel S."/>
            <person name="Sharp S."/>
            <person name="Simmonds M."/>
            <person name="Simpson A.J."/>
            <person name="Tallon L."/>
            <person name="Turner C.M."/>
            <person name="Tait A."/>
            <person name="Tivey A.R."/>
            <person name="Van Aken S."/>
            <person name="Walker D."/>
            <person name="Wanless D."/>
            <person name="Wang S."/>
            <person name="White B."/>
            <person name="White O."/>
            <person name="Whitehead S."/>
            <person name="Woodward J."/>
            <person name="Wortman J."/>
            <person name="Adams M.D."/>
            <person name="Embley T.M."/>
            <person name="Gull K."/>
            <person name="Ullu E."/>
            <person name="Barry J.D."/>
            <person name="Fairlamb A.H."/>
            <person name="Opperdoes F."/>
            <person name="Barrell B.G."/>
            <person name="Donelson J.E."/>
            <person name="Hall N."/>
            <person name="Fraser C.M."/>
            <person name="Melville S.E."/>
            <person name="El-Sayed N.M."/>
        </authorList>
    </citation>
    <scope>NUCLEOTIDE SEQUENCE [LARGE SCALE GENOMIC DNA]</scope>
    <source>
        <strain evidence="3 4">927/4 GUTat10.1</strain>
    </source>
</reference>
<name>Q386X9_TRYB2</name>
<accession>Q386X9</accession>
<proteinExistence type="predicted"/>
<dbReference type="STRING" id="185431.Q386X9"/>
<dbReference type="GO" id="GO:0005794">
    <property type="term" value="C:Golgi apparatus"/>
    <property type="evidence" value="ECO:0006056"/>
    <property type="project" value="Others"/>
</dbReference>
<dbReference type="GeneID" id="3664350"/>
<dbReference type="eggNOG" id="ENOG502S8DT">
    <property type="taxonomic scope" value="Eukaryota"/>
</dbReference>
<dbReference type="PaxDb" id="5691-EAN79152"/>
<feature type="transmembrane region" description="Helical" evidence="2">
    <location>
        <begin position="27"/>
        <end position="50"/>
    </location>
</feature>
<evidence type="ECO:0000256" key="1">
    <source>
        <dbReference type="SAM" id="MobiDB-lite"/>
    </source>
</evidence>
<evidence type="ECO:0000313" key="4">
    <source>
        <dbReference type="Proteomes" id="UP000008524"/>
    </source>
</evidence>
<keyword evidence="2" id="KW-1133">Transmembrane helix</keyword>
<gene>
    <name evidence="3" type="ORF">Tb11.55.0005</name>
</gene>
<feature type="compositionally biased region" description="Polar residues" evidence="1">
    <location>
        <begin position="298"/>
        <end position="322"/>
    </location>
</feature>
<protein>
    <submittedName>
        <fullName evidence="3">Uncharacterized protein</fullName>
    </submittedName>
</protein>
<feature type="compositionally biased region" description="Low complexity" evidence="1">
    <location>
        <begin position="368"/>
        <end position="378"/>
    </location>
</feature>
<dbReference type="GO" id="GO:0005737">
    <property type="term" value="C:cytoplasm"/>
    <property type="evidence" value="ECO:0006056"/>
    <property type="project" value="Others"/>
</dbReference>
<feature type="compositionally biased region" description="Basic and acidic residues" evidence="1">
    <location>
        <begin position="217"/>
        <end position="227"/>
    </location>
</feature>
<feature type="compositionally biased region" description="Polar residues" evidence="1">
    <location>
        <begin position="252"/>
        <end position="269"/>
    </location>
</feature>
<dbReference type="EMBL" id="CH464491">
    <property type="protein sequence ID" value="EAN79152.1"/>
    <property type="molecule type" value="Genomic_DNA"/>
</dbReference>
<evidence type="ECO:0000256" key="2">
    <source>
        <dbReference type="SAM" id="Phobius"/>
    </source>
</evidence>
<dbReference type="AlphaFoldDB" id="Q386X9"/>
<sequence length="414" mass="44802">MCVSSGLCSVLNYLLQSAEFLLFHIKYCYLFLDIFSYIFFLGNIITAGLANQPNYLFLSPLPPSLPYTFFLYPTCSKIGIETTDSKRMSLQAVGWLSTKLGINIGGRGASGDGSTLESRPGSAGASRIDTCLHKLTDVVFGSGDNSHGGVGNLGLDAPFSGACNSGAHSACNSDKVELDENGLPVSKNWYYFDKELNRWNVSPDAPESIKAEFQQRLQEEELERSGEKAVPLPPPPPMQRGSSSFVGAPLSRVNQGGQPFVSGLSQQPGSYGHGPFGTQRSTGNIPHRPQYALPDYFATTSAPTPGPESYSQVAQQHFSSGPQQPPYGSDMVNTTNLGCSPFPQQMYPQSVPHPPTVQQPPLSPQHTYQQQFSYQSQQPSAIHHPIASVASGGNHMPLNPDSNQTQWQLPPPTF</sequence>
<organism evidence="3 4">
    <name type="scientific">Trypanosoma brucei brucei (strain 927/4 GUTat10.1)</name>
    <dbReference type="NCBI Taxonomy" id="185431"/>
    <lineage>
        <taxon>Eukaryota</taxon>
        <taxon>Discoba</taxon>
        <taxon>Euglenozoa</taxon>
        <taxon>Kinetoplastea</taxon>
        <taxon>Metakinetoplastina</taxon>
        <taxon>Trypanosomatida</taxon>
        <taxon>Trypanosomatidae</taxon>
        <taxon>Trypanosoma</taxon>
    </lineage>
</organism>
<dbReference type="KEGG" id="tbr:Tb11.55.0005"/>
<feature type="region of interest" description="Disordered" evidence="1">
    <location>
        <begin position="214"/>
        <end position="414"/>
    </location>
</feature>
<keyword evidence="2" id="KW-0812">Transmembrane</keyword>